<dbReference type="Proteomes" id="UP001501822">
    <property type="component" value="Unassembled WGS sequence"/>
</dbReference>
<evidence type="ECO:0000313" key="1">
    <source>
        <dbReference type="EMBL" id="GAA0317083.1"/>
    </source>
</evidence>
<organism evidence="1 2">
    <name type="scientific">Actinoallomurus spadix</name>
    <dbReference type="NCBI Taxonomy" id="79912"/>
    <lineage>
        <taxon>Bacteria</taxon>
        <taxon>Bacillati</taxon>
        <taxon>Actinomycetota</taxon>
        <taxon>Actinomycetes</taxon>
        <taxon>Streptosporangiales</taxon>
        <taxon>Thermomonosporaceae</taxon>
        <taxon>Actinoallomurus</taxon>
    </lineage>
</organism>
<dbReference type="EMBL" id="BAAABM010000004">
    <property type="protein sequence ID" value="GAA0317083.1"/>
    <property type="molecule type" value="Genomic_DNA"/>
</dbReference>
<dbReference type="InterPro" id="IPR025335">
    <property type="entry name" value="DUF4241"/>
</dbReference>
<dbReference type="Pfam" id="PF14025">
    <property type="entry name" value="DUF4241"/>
    <property type="match status" value="1"/>
</dbReference>
<accession>A0ABP3FK19</accession>
<dbReference type="RefSeq" id="WP_252803322.1">
    <property type="nucleotide sequence ID" value="NZ_BAAABM010000004.1"/>
</dbReference>
<reference evidence="2" key="1">
    <citation type="journal article" date="2019" name="Int. J. Syst. Evol. Microbiol.">
        <title>The Global Catalogue of Microorganisms (GCM) 10K type strain sequencing project: providing services to taxonomists for standard genome sequencing and annotation.</title>
        <authorList>
            <consortium name="The Broad Institute Genomics Platform"/>
            <consortium name="The Broad Institute Genome Sequencing Center for Infectious Disease"/>
            <person name="Wu L."/>
            <person name="Ma J."/>
        </authorList>
    </citation>
    <scope>NUCLEOTIDE SEQUENCE [LARGE SCALE GENOMIC DNA]</scope>
    <source>
        <strain evidence="2">JCM 3146</strain>
    </source>
</reference>
<evidence type="ECO:0000313" key="2">
    <source>
        <dbReference type="Proteomes" id="UP001501822"/>
    </source>
</evidence>
<protein>
    <submittedName>
        <fullName evidence="1">DUF4241 domain-containing protein</fullName>
    </submittedName>
</protein>
<name>A0ABP3FK19_9ACTN</name>
<sequence length="215" mass="23507">MAVLQPRDYDRFFVAGTVFHDGGRHCTIQLDRGRLSLSSGRVAASEPGFPIEAFTQTVSPGRYPVVLAVVEFRDTADGDVVDERVAAARVVIRDEPVASWELALWPGRDATDLVGEDRYYGYPVDGGLASFADADAVQALQEEPDFEWWEELRLDVSDRPTSPTEAEGPDGEPVLVAFTSGFGDGIYPTWVGRTPDGEVACFVTDFFVVPEEEVG</sequence>
<gene>
    <name evidence="1" type="ORF">GCM10010151_03760</name>
</gene>
<proteinExistence type="predicted"/>
<keyword evidence="2" id="KW-1185">Reference proteome</keyword>
<comment type="caution">
    <text evidence="1">The sequence shown here is derived from an EMBL/GenBank/DDBJ whole genome shotgun (WGS) entry which is preliminary data.</text>
</comment>